<evidence type="ECO:0000313" key="3">
    <source>
        <dbReference type="Proteomes" id="UP000776629"/>
    </source>
</evidence>
<reference evidence="2 3" key="1">
    <citation type="journal article" date="2021" name="Sci. Rep.">
        <title>The distribution of antibiotic resistance genes in chicken gut microbiota commensals.</title>
        <authorList>
            <person name="Juricova H."/>
            <person name="Matiasovicova J."/>
            <person name="Kubasova T."/>
            <person name="Cejkova D."/>
            <person name="Rychlik I."/>
        </authorList>
    </citation>
    <scope>NUCLEOTIDE SEQUENCE [LARGE SCALE GENOMIC DNA]</scope>
    <source>
        <strain evidence="2 3">An810</strain>
    </source>
</reference>
<dbReference type="EMBL" id="JACJJQ010000027">
    <property type="protein sequence ID" value="MBM6754391.1"/>
    <property type="molecule type" value="Genomic_DNA"/>
</dbReference>
<dbReference type="Proteomes" id="UP000776629">
    <property type="component" value="Unassembled WGS sequence"/>
</dbReference>
<proteinExistence type="predicted"/>
<keyword evidence="1" id="KW-0812">Transmembrane</keyword>
<keyword evidence="1" id="KW-1133">Transmembrane helix</keyword>
<evidence type="ECO:0000256" key="1">
    <source>
        <dbReference type="SAM" id="Phobius"/>
    </source>
</evidence>
<sequence length="201" mass="22394">MNSEVKQYLSELQHRLRRLPAEDLAEVMEYYTEYCEDASFTNRQAVEKALGSPRTLSLQILAEHSFDAKPQGHWWHPETNIKTAWLVVLALLASPVTFFIGIILLAGLIAVIAVIFSIVVAAIALIGSAILVTGAFFYVGIALLFTKLGVGLFYLGLGFAFLGLGFLIITIGTWFCLALIRLVTRGCQWLYHRFVKREGVK</sequence>
<feature type="transmembrane region" description="Helical" evidence="1">
    <location>
        <begin position="152"/>
        <end position="180"/>
    </location>
</feature>
<keyword evidence="3" id="KW-1185">Reference proteome</keyword>
<accession>A0ABS2EQ97</accession>
<comment type="caution">
    <text evidence="2">The sequence shown here is derived from an EMBL/GenBank/DDBJ whole genome shotgun (WGS) entry which is preliminary data.</text>
</comment>
<dbReference type="Pfam" id="PF22564">
    <property type="entry name" value="HAAS"/>
    <property type="match status" value="1"/>
</dbReference>
<protein>
    <submittedName>
        <fullName evidence="2">DUF1700 domain-containing protein</fullName>
    </submittedName>
</protein>
<dbReference type="RefSeq" id="WP_204776697.1">
    <property type="nucleotide sequence ID" value="NZ_JACJJQ010000027.1"/>
</dbReference>
<feature type="transmembrane region" description="Helical" evidence="1">
    <location>
        <begin position="84"/>
        <end position="116"/>
    </location>
</feature>
<feature type="transmembrane region" description="Helical" evidence="1">
    <location>
        <begin position="123"/>
        <end position="146"/>
    </location>
</feature>
<keyword evidence="1" id="KW-0472">Membrane</keyword>
<name>A0ABS2EQ97_9LACO</name>
<evidence type="ECO:0000313" key="2">
    <source>
        <dbReference type="EMBL" id="MBM6754391.1"/>
    </source>
</evidence>
<gene>
    <name evidence="2" type="ORF">H5993_06430</name>
</gene>
<organism evidence="2 3">
    <name type="scientific">Limosilactobacillus alvi</name>
    <dbReference type="NCBI Taxonomy" id="990412"/>
    <lineage>
        <taxon>Bacteria</taxon>
        <taxon>Bacillati</taxon>
        <taxon>Bacillota</taxon>
        <taxon>Bacilli</taxon>
        <taxon>Lactobacillales</taxon>
        <taxon>Lactobacillaceae</taxon>
        <taxon>Limosilactobacillus</taxon>
    </lineage>
</organism>